<name>E1ZFB2_CHLVA</name>
<dbReference type="SUPFAM" id="SSF48403">
    <property type="entry name" value="Ankyrin repeat"/>
    <property type="match status" value="1"/>
</dbReference>
<feature type="region of interest" description="Disordered" evidence="6">
    <location>
        <begin position="411"/>
        <end position="482"/>
    </location>
</feature>
<organism evidence="9">
    <name type="scientific">Chlorella variabilis</name>
    <name type="common">Green alga</name>
    <dbReference type="NCBI Taxonomy" id="554065"/>
    <lineage>
        <taxon>Eukaryota</taxon>
        <taxon>Viridiplantae</taxon>
        <taxon>Chlorophyta</taxon>
        <taxon>core chlorophytes</taxon>
        <taxon>Trebouxiophyceae</taxon>
        <taxon>Chlorellales</taxon>
        <taxon>Chlorellaceae</taxon>
        <taxon>Chlorella clade</taxon>
        <taxon>Chlorella</taxon>
    </lineage>
</organism>
<feature type="repeat" description="ANK" evidence="4">
    <location>
        <begin position="97"/>
        <end position="129"/>
    </location>
</feature>
<proteinExistence type="predicted"/>
<keyword evidence="3" id="KW-0862">Zinc</keyword>
<keyword evidence="1" id="KW-0479">Metal-binding</keyword>
<dbReference type="PANTHER" id="PTHR24121:SF23">
    <property type="entry name" value="NO MECHANORECEPTOR POTENTIAL C, ISOFORM H"/>
    <property type="match status" value="1"/>
</dbReference>
<dbReference type="InterPro" id="IPR001841">
    <property type="entry name" value="Znf_RING"/>
</dbReference>
<dbReference type="OMA" id="HYSAHAG"/>
<dbReference type="SMART" id="SM00248">
    <property type="entry name" value="ANK"/>
    <property type="match status" value="5"/>
</dbReference>
<dbReference type="InterPro" id="IPR017907">
    <property type="entry name" value="Znf_RING_CS"/>
</dbReference>
<evidence type="ECO:0000313" key="9">
    <source>
        <dbReference type="Proteomes" id="UP000008141"/>
    </source>
</evidence>
<dbReference type="Proteomes" id="UP000008141">
    <property type="component" value="Unassembled WGS sequence"/>
</dbReference>
<feature type="repeat" description="ANK" evidence="4">
    <location>
        <begin position="189"/>
        <end position="211"/>
    </location>
</feature>
<dbReference type="InterPro" id="IPR036770">
    <property type="entry name" value="Ankyrin_rpt-contain_sf"/>
</dbReference>
<reference evidence="8 9" key="1">
    <citation type="journal article" date="2010" name="Plant Cell">
        <title>The Chlorella variabilis NC64A genome reveals adaptation to photosymbiosis, coevolution with viruses, and cryptic sex.</title>
        <authorList>
            <person name="Blanc G."/>
            <person name="Duncan G."/>
            <person name="Agarkova I."/>
            <person name="Borodovsky M."/>
            <person name="Gurnon J."/>
            <person name="Kuo A."/>
            <person name="Lindquist E."/>
            <person name="Lucas S."/>
            <person name="Pangilinan J."/>
            <person name="Polle J."/>
            <person name="Salamov A."/>
            <person name="Terry A."/>
            <person name="Yamada T."/>
            <person name="Dunigan D.D."/>
            <person name="Grigoriev I.V."/>
            <person name="Claverie J.M."/>
            <person name="Van Etten J.L."/>
        </authorList>
    </citation>
    <scope>NUCLEOTIDE SEQUENCE [LARGE SCALE GENOMIC DNA]</scope>
    <source>
        <strain evidence="8 9">NC64A</strain>
    </source>
</reference>
<dbReference type="PROSITE" id="PS50088">
    <property type="entry name" value="ANK_REPEAT"/>
    <property type="match status" value="3"/>
</dbReference>
<evidence type="ECO:0000256" key="2">
    <source>
        <dbReference type="ARBA" id="ARBA00022771"/>
    </source>
</evidence>
<protein>
    <recommendedName>
        <fullName evidence="7">RING-type domain-containing protein</fullName>
    </recommendedName>
</protein>
<dbReference type="Pfam" id="PF13920">
    <property type="entry name" value="zf-C3HC4_3"/>
    <property type="match status" value="1"/>
</dbReference>
<feature type="domain" description="RING-type" evidence="7">
    <location>
        <begin position="535"/>
        <end position="586"/>
    </location>
</feature>
<dbReference type="PROSITE" id="PS50297">
    <property type="entry name" value="ANK_REP_REGION"/>
    <property type="match status" value="3"/>
</dbReference>
<dbReference type="PROSITE" id="PS00518">
    <property type="entry name" value="ZF_RING_1"/>
    <property type="match status" value="1"/>
</dbReference>
<dbReference type="OrthoDB" id="194358at2759"/>
<dbReference type="RefSeq" id="XP_005847571.1">
    <property type="nucleotide sequence ID" value="XM_005847509.1"/>
</dbReference>
<evidence type="ECO:0000256" key="1">
    <source>
        <dbReference type="ARBA" id="ARBA00022723"/>
    </source>
</evidence>
<dbReference type="CDD" id="cd16449">
    <property type="entry name" value="RING-HC"/>
    <property type="match status" value="1"/>
</dbReference>
<dbReference type="GeneID" id="17355140"/>
<dbReference type="PROSITE" id="PS50089">
    <property type="entry name" value="ZF_RING_2"/>
    <property type="match status" value="1"/>
</dbReference>
<evidence type="ECO:0000259" key="7">
    <source>
        <dbReference type="PROSITE" id="PS50089"/>
    </source>
</evidence>
<keyword evidence="9" id="KW-1185">Reference proteome</keyword>
<dbReference type="InParanoid" id="E1ZFB2"/>
<dbReference type="InterPro" id="IPR013083">
    <property type="entry name" value="Znf_RING/FYVE/PHD"/>
</dbReference>
<dbReference type="SMART" id="SM00184">
    <property type="entry name" value="RING"/>
    <property type="match status" value="1"/>
</dbReference>
<feature type="region of interest" description="Disordered" evidence="6">
    <location>
        <begin position="349"/>
        <end position="382"/>
    </location>
</feature>
<dbReference type="SUPFAM" id="SSF57850">
    <property type="entry name" value="RING/U-box"/>
    <property type="match status" value="1"/>
</dbReference>
<keyword evidence="4" id="KW-0040">ANK repeat</keyword>
<dbReference type="KEGG" id="cvr:CHLNCDRAFT_133822"/>
<dbReference type="Gene3D" id="1.25.40.20">
    <property type="entry name" value="Ankyrin repeat-containing domain"/>
    <property type="match status" value="2"/>
</dbReference>
<dbReference type="Pfam" id="PF12796">
    <property type="entry name" value="Ank_2"/>
    <property type="match status" value="1"/>
</dbReference>
<evidence type="ECO:0000256" key="4">
    <source>
        <dbReference type="PROSITE-ProRule" id="PRU00023"/>
    </source>
</evidence>
<dbReference type="eggNOG" id="ENOG502R9K7">
    <property type="taxonomic scope" value="Eukaryota"/>
</dbReference>
<evidence type="ECO:0000256" key="6">
    <source>
        <dbReference type="SAM" id="MobiDB-lite"/>
    </source>
</evidence>
<dbReference type="Gene3D" id="3.30.40.10">
    <property type="entry name" value="Zinc/RING finger domain, C3HC4 (zinc finger)"/>
    <property type="match status" value="1"/>
</dbReference>
<dbReference type="EMBL" id="GL433844">
    <property type="protein sequence ID" value="EFN55469.1"/>
    <property type="molecule type" value="Genomic_DNA"/>
</dbReference>
<sequence length="597" mass="60997">MGATASRLAPRKSQGAALLKATRGGDVGRAEDILESSPGAAAYCTLEGLTPLHVAAGARNADLLERLLIALRQAGSHRQPKAAKKSFSKTVNQKNVHGQTCLMIACKAGAADCVRLLVEARADATLFDDLNQRSCLHYAAMYGWAEAIEALLEDESVVRAGDGHQQPLREAMMADSQGHHRYIDGRDGYGLAPLHLAASQGHLAAVKVLLKWVRCNVAYNLGSTDPWTPASTPLHFAAAGRGRIVAAILQAAAEQEQQALAEGRGPPLDIRLLQDFRGHRPYDIAMAAGYRSIAWALNPRVPLAALLQRATATPAVPSLALLAAAALRRQLTQRLAELAGAVAEARNNGAAAVAEDAGGRRGGGSRRSGMPPSREGSGHGGSSYAAYAAAAGAAGRTLQAAVVARLSSGPSVGRLSSAGGGGPGASTHRRQGSFGSGLPATHSRHASESGMGSSLHGFQPPAPPAARAGSWRGRNALDPAFSPGSAPAGQELLCSSATASPAAVGLLSVADGVATASPIIQCARTATSVTSVAGCPVCLDSRLEVAISPCGHGLCLDCAQHLTQAEDGCGGPLGTTAVLPLCPLCRGLMAGFKMLPA</sequence>
<feature type="repeat" description="ANK" evidence="4">
    <location>
        <begin position="47"/>
        <end position="68"/>
    </location>
</feature>
<dbReference type="InterPro" id="IPR002110">
    <property type="entry name" value="Ankyrin_rpt"/>
</dbReference>
<evidence type="ECO:0000313" key="8">
    <source>
        <dbReference type="EMBL" id="EFN55469.1"/>
    </source>
</evidence>
<evidence type="ECO:0000256" key="3">
    <source>
        <dbReference type="ARBA" id="ARBA00022833"/>
    </source>
</evidence>
<dbReference type="Pfam" id="PF00023">
    <property type="entry name" value="Ank"/>
    <property type="match status" value="1"/>
</dbReference>
<keyword evidence="2 5" id="KW-0863">Zinc-finger</keyword>
<dbReference type="GO" id="GO:0008270">
    <property type="term" value="F:zinc ion binding"/>
    <property type="evidence" value="ECO:0007669"/>
    <property type="project" value="UniProtKB-KW"/>
</dbReference>
<accession>E1ZFB2</accession>
<evidence type="ECO:0000256" key="5">
    <source>
        <dbReference type="PROSITE-ProRule" id="PRU00175"/>
    </source>
</evidence>
<dbReference type="AlphaFoldDB" id="E1ZFB2"/>
<dbReference type="PANTHER" id="PTHR24121">
    <property type="entry name" value="NO MECHANORECEPTOR POTENTIAL C, ISOFORM D-RELATED"/>
    <property type="match status" value="1"/>
</dbReference>
<gene>
    <name evidence="8" type="ORF">CHLNCDRAFT_133822</name>
</gene>